<dbReference type="PANTHER" id="PTHR43095">
    <property type="entry name" value="SUGAR KINASE"/>
    <property type="match status" value="1"/>
</dbReference>
<evidence type="ECO:0000256" key="3">
    <source>
        <dbReference type="ARBA" id="ARBA00022777"/>
    </source>
</evidence>
<evidence type="ECO:0000259" key="5">
    <source>
        <dbReference type="Pfam" id="PF21546"/>
    </source>
</evidence>
<dbReference type="Gene3D" id="3.30.420.40">
    <property type="match status" value="2"/>
</dbReference>
<gene>
    <name evidence="6" type="ORF">FHY64_07075</name>
</gene>
<reference evidence="6 7" key="1">
    <citation type="submission" date="2019-06" db="EMBL/GenBank/DDBJ databases">
        <title>Genome of new Rhodobacteraceae sp. SM1903.</title>
        <authorList>
            <person name="Ren X."/>
        </authorList>
    </citation>
    <scope>NUCLEOTIDE SEQUENCE [LARGE SCALE GENOMIC DNA]</scope>
    <source>
        <strain evidence="6 7">SM1903</strain>
    </source>
</reference>
<accession>A0A5C5GE99</accession>
<evidence type="ECO:0000256" key="2">
    <source>
        <dbReference type="ARBA" id="ARBA00022679"/>
    </source>
</evidence>
<dbReference type="GO" id="GO:0005975">
    <property type="term" value="P:carbohydrate metabolic process"/>
    <property type="evidence" value="ECO:0007669"/>
    <property type="project" value="InterPro"/>
</dbReference>
<evidence type="ECO:0000313" key="7">
    <source>
        <dbReference type="Proteomes" id="UP000314011"/>
    </source>
</evidence>
<keyword evidence="7" id="KW-1185">Reference proteome</keyword>
<dbReference type="EMBL" id="VFFF01000001">
    <property type="protein sequence ID" value="TNY33033.1"/>
    <property type="molecule type" value="Genomic_DNA"/>
</dbReference>
<evidence type="ECO:0000256" key="1">
    <source>
        <dbReference type="ARBA" id="ARBA00009156"/>
    </source>
</evidence>
<dbReference type="RefSeq" id="WP_140193716.1">
    <property type="nucleotide sequence ID" value="NZ_CP065915.1"/>
</dbReference>
<dbReference type="GO" id="GO:0016301">
    <property type="term" value="F:kinase activity"/>
    <property type="evidence" value="ECO:0007669"/>
    <property type="project" value="UniProtKB-KW"/>
</dbReference>
<dbReference type="OrthoDB" id="9786272at2"/>
<comment type="similarity">
    <text evidence="1">Belongs to the FGGY kinase family.</text>
</comment>
<protein>
    <submittedName>
        <fullName evidence="6">Carbohydrate kinase</fullName>
    </submittedName>
</protein>
<dbReference type="InterPro" id="IPR050406">
    <property type="entry name" value="FGGY_Carb_Kinase"/>
</dbReference>
<sequence length="459" mass="48635">MTAPRHIAVIDVGKTNAKLALVDLQTLTEIDVVTRPNEVRRGPPWPHFDTEAHWNFFLSALSRFHREHGIDAISVTTHGASAVLLDANGRLAAPILDYEHTGPDDMADAYDAIRPPFAQTGSPRLGMGLNLGAQLHWQFATDPGLLERTAHVLTYPQYWAFRLTGDVSSDVSSMGCHTDLWNPRERTFSDLAGALGIAGKVAPVRKSADVLGPVLPEIAEATGLAPKTPVVCGIHDSNASLYPHLLSQRPPFSVVSTGTWVIAMAIGGADVTLDPARDTLINVSARGDAVPSARFMGGREYEIVRAGKDLSATEEDVAEVLASGLMLLPAVEPTSGPFPGRAMRWQGVEPPEGSGQRAAALSFYLALMTDTCLDLAGARGSTIVEGPFARNARYLAMLAAATGRDVQQSRSATGTSLGAALLFAPDGGTALPEPERVPTPANAEALTAYAARWKAALDG</sequence>
<dbReference type="AlphaFoldDB" id="A0A5C5GE99"/>
<dbReference type="InterPro" id="IPR043129">
    <property type="entry name" value="ATPase_NBD"/>
</dbReference>
<feature type="domain" description="Carbohydrate kinase FGGY N-terminal" evidence="4">
    <location>
        <begin position="8"/>
        <end position="241"/>
    </location>
</feature>
<dbReference type="SUPFAM" id="SSF53067">
    <property type="entry name" value="Actin-like ATPase domain"/>
    <property type="match status" value="2"/>
</dbReference>
<dbReference type="InterPro" id="IPR018484">
    <property type="entry name" value="FGGY_N"/>
</dbReference>
<organism evidence="6 7">
    <name type="scientific">Pelagovum pacificum</name>
    <dbReference type="NCBI Taxonomy" id="2588711"/>
    <lineage>
        <taxon>Bacteria</taxon>
        <taxon>Pseudomonadati</taxon>
        <taxon>Pseudomonadota</taxon>
        <taxon>Alphaproteobacteria</taxon>
        <taxon>Rhodobacterales</taxon>
        <taxon>Paracoccaceae</taxon>
        <taxon>Pelagovum</taxon>
    </lineage>
</organism>
<feature type="domain" description="Carbohydrate kinase FGGY C-terminal" evidence="5">
    <location>
        <begin position="250"/>
        <end position="425"/>
    </location>
</feature>
<name>A0A5C5GE99_9RHOB</name>
<proteinExistence type="inferred from homology"/>
<dbReference type="PANTHER" id="PTHR43095:SF5">
    <property type="entry name" value="XYLULOSE KINASE"/>
    <property type="match status" value="1"/>
</dbReference>
<dbReference type="Pfam" id="PF21546">
    <property type="entry name" value="FGGY_C_2"/>
    <property type="match status" value="1"/>
</dbReference>
<keyword evidence="2" id="KW-0808">Transferase</keyword>
<dbReference type="InterPro" id="IPR049382">
    <property type="entry name" value="FGGY_C_2"/>
</dbReference>
<dbReference type="CDD" id="cd07772">
    <property type="entry name" value="ASKHA_NBD_FGGY_NaCK-like"/>
    <property type="match status" value="1"/>
</dbReference>
<comment type="caution">
    <text evidence="6">The sequence shown here is derived from an EMBL/GenBank/DDBJ whole genome shotgun (WGS) entry which is preliminary data.</text>
</comment>
<evidence type="ECO:0000313" key="6">
    <source>
        <dbReference type="EMBL" id="TNY33033.1"/>
    </source>
</evidence>
<keyword evidence="3 6" id="KW-0418">Kinase</keyword>
<evidence type="ECO:0000259" key="4">
    <source>
        <dbReference type="Pfam" id="PF00370"/>
    </source>
</evidence>
<dbReference type="Proteomes" id="UP000314011">
    <property type="component" value="Unassembled WGS sequence"/>
</dbReference>
<dbReference type="Pfam" id="PF00370">
    <property type="entry name" value="FGGY_N"/>
    <property type="match status" value="1"/>
</dbReference>